<dbReference type="Proteomes" id="UP001066276">
    <property type="component" value="Chromosome 10"/>
</dbReference>
<comment type="caution">
    <text evidence="1">The sequence shown here is derived from an EMBL/GenBank/DDBJ whole genome shotgun (WGS) entry which is preliminary data.</text>
</comment>
<evidence type="ECO:0000313" key="1">
    <source>
        <dbReference type="EMBL" id="KAJ1099109.1"/>
    </source>
</evidence>
<evidence type="ECO:0000313" key="2">
    <source>
        <dbReference type="Proteomes" id="UP001066276"/>
    </source>
</evidence>
<accession>A0AAV7M9A9</accession>
<dbReference type="AlphaFoldDB" id="A0AAV7M9A9"/>
<organism evidence="1 2">
    <name type="scientific">Pleurodeles waltl</name>
    <name type="common">Iberian ribbed newt</name>
    <dbReference type="NCBI Taxonomy" id="8319"/>
    <lineage>
        <taxon>Eukaryota</taxon>
        <taxon>Metazoa</taxon>
        <taxon>Chordata</taxon>
        <taxon>Craniata</taxon>
        <taxon>Vertebrata</taxon>
        <taxon>Euteleostomi</taxon>
        <taxon>Amphibia</taxon>
        <taxon>Batrachia</taxon>
        <taxon>Caudata</taxon>
        <taxon>Salamandroidea</taxon>
        <taxon>Salamandridae</taxon>
        <taxon>Pleurodelinae</taxon>
        <taxon>Pleurodeles</taxon>
    </lineage>
</organism>
<proteinExistence type="predicted"/>
<dbReference type="EMBL" id="JANPWB010000014">
    <property type="protein sequence ID" value="KAJ1099109.1"/>
    <property type="molecule type" value="Genomic_DNA"/>
</dbReference>
<gene>
    <name evidence="1" type="ORF">NDU88_004213</name>
</gene>
<protein>
    <submittedName>
        <fullName evidence="1">Uncharacterized protein</fullName>
    </submittedName>
</protein>
<reference evidence="1" key="1">
    <citation type="journal article" date="2022" name="bioRxiv">
        <title>Sequencing and chromosome-scale assembly of the giantPleurodeles waltlgenome.</title>
        <authorList>
            <person name="Brown T."/>
            <person name="Elewa A."/>
            <person name="Iarovenko S."/>
            <person name="Subramanian E."/>
            <person name="Araus A.J."/>
            <person name="Petzold A."/>
            <person name="Susuki M."/>
            <person name="Suzuki K.-i.T."/>
            <person name="Hayashi T."/>
            <person name="Toyoda A."/>
            <person name="Oliveira C."/>
            <person name="Osipova E."/>
            <person name="Leigh N.D."/>
            <person name="Simon A."/>
            <person name="Yun M.H."/>
        </authorList>
    </citation>
    <scope>NUCLEOTIDE SEQUENCE</scope>
    <source>
        <strain evidence="1">20211129_DDA</strain>
        <tissue evidence="1">Liver</tissue>
    </source>
</reference>
<name>A0AAV7M9A9_PLEWA</name>
<keyword evidence="2" id="KW-1185">Reference proteome</keyword>
<sequence>MCRLTGTQPIPSGAAGVVLWQSAALELRRMRLAVARFPKQFADSADDSTRLMGLQEGAQPFVSKWMEVVPIEVSVETAGDNSGGEKDQCSAAVVDLNLQEDQTGEPSPVLMGNDNVVLGFLQMLRMEAVCLSPTEEMIVKLKGEIKRCFSVSEASQAGIKEIEALENTFDLLAKRTQLLENLWKLYEKM</sequence>